<proteinExistence type="predicted"/>
<reference evidence="1" key="2">
    <citation type="journal article" date="2015" name="Data Brief">
        <title>Shoot transcriptome of the giant reed, Arundo donax.</title>
        <authorList>
            <person name="Barrero R.A."/>
            <person name="Guerrero F.D."/>
            <person name="Moolhuijzen P."/>
            <person name="Goolsby J.A."/>
            <person name="Tidwell J."/>
            <person name="Bellgard S.E."/>
            <person name="Bellgard M.I."/>
        </authorList>
    </citation>
    <scope>NUCLEOTIDE SEQUENCE</scope>
    <source>
        <tissue evidence="1">Shoot tissue taken approximately 20 cm above the soil surface</tissue>
    </source>
</reference>
<dbReference type="AlphaFoldDB" id="A0A0A9G913"/>
<evidence type="ECO:0000313" key="1">
    <source>
        <dbReference type="EMBL" id="JAE19046.1"/>
    </source>
</evidence>
<name>A0A0A9G913_ARUDO</name>
<organism evidence="1">
    <name type="scientific">Arundo donax</name>
    <name type="common">Giant reed</name>
    <name type="synonym">Donax arundinaceus</name>
    <dbReference type="NCBI Taxonomy" id="35708"/>
    <lineage>
        <taxon>Eukaryota</taxon>
        <taxon>Viridiplantae</taxon>
        <taxon>Streptophyta</taxon>
        <taxon>Embryophyta</taxon>
        <taxon>Tracheophyta</taxon>
        <taxon>Spermatophyta</taxon>
        <taxon>Magnoliopsida</taxon>
        <taxon>Liliopsida</taxon>
        <taxon>Poales</taxon>
        <taxon>Poaceae</taxon>
        <taxon>PACMAD clade</taxon>
        <taxon>Arundinoideae</taxon>
        <taxon>Arundineae</taxon>
        <taxon>Arundo</taxon>
    </lineage>
</organism>
<dbReference type="EMBL" id="GBRH01178850">
    <property type="protein sequence ID" value="JAE19046.1"/>
    <property type="molecule type" value="Transcribed_RNA"/>
</dbReference>
<protein>
    <submittedName>
        <fullName evidence="1">Uncharacterized protein</fullName>
    </submittedName>
</protein>
<reference evidence="1" key="1">
    <citation type="submission" date="2014-09" db="EMBL/GenBank/DDBJ databases">
        <authorList>
            <person name="Magalhaes I.L.F."/>
            <person name="Oliveira U."/>
            <person name="Santos F.R."/>
            <person name="Vidigal T.H.D.A."/>
            <person name="Brescovit A.D."/>
            <person name="Santos A.J."/>
        </authorList>
    </citation>
    <scope>NUCLEOTIDE SEQUENCE</scope>
    <source>
        <tissue evidence="1">Shoot tissue taken approximately 20 cm above the soil surface</tissue>
    </source>
</reference>
<accession>A0A0A9G913</accession>
<sequence>MLFLVSTESAVGRSRLTYYLSALPVGPYARCPVTLTIRCLLAYGHLASTASDLAWP</sequence>